<reference evidence="1 2" key="1">
    <citation type="journal article" date="2023" name="Nucleic Acids Res.">
        <title>The hologenome of Daphnia magna reveals possible DNA methylation and microbiome-mediated evolution of the host genome.</title>
        <authorList>
            <person name="Chaturvedi A."/>
            <person name="Li X."/>
            <person name="Dhandapani V."/>
            <person name="Marshall H."/>
            <person name="Kissane S."/>
            <person name="Cuenca-Cambronero M."/>
            <person name="Asole G."/>
            <person name="Calvet F."/>
            <person name="Ruiz-Romero M."/>
            <person name="Marangio P."/>
            <person name="Guigo R."/>
            <person name="Rago D."/>
            <person name="Mirbahai L."/>
            <person name="Eastwood N."/>
            <person name="Colbourne J.K."/>
            <person name="Zhou J."/>
            <person name="Mallon E."/>
            <person name="Orsini L."/>
        </authorList>
    </citation>
    <scope>NUCLEOTIDE SEQUENCE [LARGE SCALE GENOMIC DNA]</scope>
    <source>
        <strain evidence="1">LRV0_1</strain>
    </source>
</reference>
<evidence type="ECO:0000313" key="1">
    <source>
        <dbReference type="EMBL" id="KAK4005096.1"/>
    </source>
</evidence>
<organism evidence="1 2">
    <name type="scientific">Daphnia magna</name>
    <dbReference type="NCBI Taxonomy" id="35525"/>
    <lineage>
        <taxon>Eukaryota</taxon>
        <taxon>Metazoa</taxon>
        <taxon>Ecdysozoa</taxon>
        <taxon>Arthropoda</taxon>
        <taxon>Crustacea</taxon>
        <taxon>Branchiopoda</taxon>
        <taxon>Diplostraca</taxon>
        <taxon>Cladocera</taxon>
        <taxon>Anomopoda</taxon>
        <taxon>Daphniidae</taxon>
        <taxon>Daphnia</taxon>
    </lineage>
</organism>
<comment type="caution">
    <text evidence="1">The sequence shown here is derived from an EMBL/GenBank/DDBJ whole genome shotgun (WGS) entry which is preliminary data.</text>
</comment>
<sequence>MDGDIIEPLQGRYVYVSLGDNILQSHGKAVPSTRLHQTHLRGQERISIRTNPNSGLLYKGLVEQQIEADLSSTPESTLARLTKYDLMS</sequence>
<evidence type="ECO:0000313" key="2">
    <source>
        <dbReference type="Proteomes" id="UP001234178"/>
    </source>
</evidence>
<protein>
    <submittedName>
        <fullName evidence="1">Uncharacterized protein</fullName>
    </submittedName>
</protein>
<accession>A0ABQ9YWW7</accession>
<gene>
    <name evidence="1" type="ORF">OUZ56_006821</name>
</gene>
<proteinExistence type="predicted"/>
<name>A0ABQ9YWW7_9CRUS</name>
<keyword evidence="2" id="KW-1185">Reference proteome</keyword>
<dbReference type="EMBL" id="JAOYFB010000001">
    <property type="protein sequence ID" value="KAK4005096.1"/>
    <property type="molecule type" value="Genomic_DNA"/>
</dbReference>
<dbReference type="Proteomes" id="UP001234178">
    <property type="component" value="Unassembled WGS sequence"/>
</dbReference>